<organism evidence="2 3">
    <name type="scientific">Lacticaseibacillus camelliae DSM 22697 = JCM 13995</name>
    <dbReference type="NCBI Taxonomy" id="1423730"/>
    <lineage>
        <taxon>Bacteria</taxon>
        <taxon>Bacillati</taxon>
        <taxon>Bacillota</taxon>
        <taxon>Bacilli</taxon>
        <taxon>Lactobacillales</taxon>
        <taxon>Lactobacillaceae</taxon>
        <taxon>Lacticaseibacillus</taxon>
    </lineage>
</organism>
<gene>
    <name evidence="2" type="ORF">FC75_GL001581</name>
</gene>
<dbReference type="STRING" id="1423730.FC75_GL001581"/>
<comment type="caution">
    <text evidence="2">The sequence shown here is derived from an EMBL/GenBank/DDBJ whole genome shotgun (WGS) entry which is preliminary data.</text>
</comment>
<dbReference type="RefSeq" id="WP_056989401.1">
    <property type="nucleotide sequence ID" value="NZ_AYZJ01000029.1"/>
</dbReference>
<keyword evidence="3" id="KW-1185">Reference proteome</keyword>
<dbReference type="PATRIC" id="fig|1423730.4.peg.1657"/>
<evidence type="ECO:0008006" key="4">
    <source>
        <dbReference type="Google" id="ProtNLM"/>
    </source>
</evidence>
<feature type="compositionally biased region" description="Low complexity" evidence="1">
    <location>
        <begin position="171"/>
        <end position="196"/>
    </location>
</feature>
<evidence type="ECO:0000313" key="3">
    <source>
        <dbReference type="Proteomes" id="UP000050865"/>
    </source>
</evidence>
<feature type="region of interest" description="Disordered" evidence="1">
    <location>
        <begin position="143"/>
        <end position="239"/>
    </location>
</feature>
<protein>
    <recommendedName>
        <fullName evidence="4">NADPH-dependent FMN reductase</fullName>
    </recommendedName>
</protein>
<evidence type="ECO:0000256" key="1">
    <source>
        <dbReference type="SAM" id="MobiDB-lite"/>
    </source>
</evidence>
<evidence type="ECO:0000313" key="2">
    <source>
        <dbReference type="EMBL" id="KRN22944.1"/>
    </source>
</evidence>
<dbReference type="EMBL" id="AYZJ01000029">
    <property type="protein sequence ID" value="KRN22944.1"/>
    <property type="molecule type" value="Genomic_DNA"/>
</dbReference>
<dbReference type="Proteomes" id="UP000050865">
    <property type="component" value="Unassembled WGS sequence"/>
</dbReference>
<dbReference type="AlphaFoldDB" id="A0A0R2F2Z9"/>
<proteinExistence type="predicted"/>
<reference evidence="2 3" key="1">
    <citation type="journal article" date="2015" name="Genome Announc.">
        <title>Expanding the biotechnology potential of lactobacilli through comparative genomics of 213 strains and associated genera.</title>
        <authorList>
            <person name="Sun Z."/>
            <person name="Harris H.M."/>
            <person name="McCann A."/>
            <person name="Guo C."/>
            <person name="Argimon S."/>
            <person name="Zhang W."/>
            <person name="Yang X."/>
            <person name="Jeffery I.B."/>
            <person name="Cooney J.C."/>
            <person name="Kagawa T.F."/>
            <person name="Liu W."/>
            <person name="Song Y."/>
            <person name="Salvetti E."/>
            <person name="Wrobel A."/>
            <person name="Rasinkangas P."/>
            <person name="Parkhill J."/>
            <person name="Rea M.C."/>
            <person name="O'Sullivan O."/>
            <person name="Ritari J."/>
            <person name="Douillard F.P."/>
            <person name="Paul Ross R."/>
            <person name="Yang R."/>
            <person name="Briner A.E."/>
            <person name="Felis G.E."/>
            <person name="de Vos W.M."/>
            <person name="Barrangou R."/>
            <person name="Klaenhammer T.R."/>
            <person name="Caufield P.W."/>
            <person name="Cui Y."/>
            <person name="Zhang H."/>
            <person name="O'Toole P.W."/>
        </authorList>
    </citation>
    <scope>NUCLEOTIDE SEQUENCE [LARGE SCALE GENOMIC DNA]</scope>
    <source>
        <strain evidence="2 3">DSM 22697</strain>
    </source>
</reference>
<feature type="compositionally biased region" description="Polar residues" evidence="1">
    <location>
        <begin position="203"/>
        <end position="212"/>
    </location>
</feature>
<dbReference type="Gene3D" id="3.30.450.20">
    <property type="entry name" value="PAS domain"/>
    <property type="match status" value="1"/>
</dbReference>
<name>A0A0R2F2Z9_9LACO</name>
<accession>A0A0R2F2Z9</accession>
<dbReference type="Pfam" id="PF13596">
    <property type="entry name" value="PAS_10"/>
    <property type="match status" value="1"/>
</dbReference>
<feature type="compositionally biased region" description="Polar residues" evidence="1">
    <location>
        <begin position="161"/>
        <end position="170"/>
    </location>
</feature>
<sequence>MAKPEYDGAYINMATGRLSLLEVQQIFSTIPFEIDLIDHDDKFSWYSNKPNREHVRHTTELGENVQDCHPAKVWPIVKGIIDSFKDGSRDSVARPLVMHGHRVLIRYYALRDEDGNYLGTIEFTGSVESILQAYENGGWADASTGASKADGKTGQDADASTGASEETPAQSDASTGASEETATADASTGASEETSAPKADASTGASEETSTPKADASTGASESGPVGTDPKAGPFSYDL</sequence>